<protein>
    <recommendedName>
        <fullName evidence="4">UBX domain-containing protein 4</fullName>
    </recommendedName>
    <alternativeName>
        <fullName evidence="5">UBX domain-containing protein 2</fullName>
    </alternativeName>
</protein>
<evidence type="ECO:0000313" key="10">
    <source>
        <dbReference type="EMBL" id="EDV28308.1"/>
    </source>
</evidence>
<dbReference type="Pfam" id="PF00789">
    <property type="entry name" value="UBX"/>
    <property type="match status" value="1"/>
</dbReference>
<dbReference type="GO" id="GO:0005789">
    <property type="term" value="C:endoplasmic reticulum membrane"/>
    <property type="evidence" value="ECO:0007669"/>
    <property type="project" value="UniProtKB-SubCell"/>
</dbReference>
<dbReference type="Gene3D" id="3.40.30.10">
    <property type="entry name" value="Glutaredoxin"/>
    <property type="match status" value="1"/>
</dbReference>
<dbReference type="RefSeq" id="XP_002110142.1">
    <property type="nucleotide sequence ID" value="XM_002110106.1"/>
</dbReference>
<dbReference type="SUPFAM" id="SSF52833">
    <property type="entry name" value="Thioredoxin-like"/>
    <property type="match status" value="1"/>
</dbReference>
<dbReference type="PANTHER" id="PTHR46424">
    <property type="entry name" value="UBX DOMAIN-CONTAINING PROTEIN 4"/>
    <property type="match status" value="1"/>
</dbReference>
<comment type="subcellular location">
    <subcellularLocation>
        <location evidence="1">Endoplasmic reticulum membrane</location>
        <topology evidence="1">Peripheral membrane protein</topology>
    </subcellularLocation>
</comment>
<evidence type="ECO:0000256" key="5">
    <source>
        <dbReference type="ARBA" id="ARBA00041575"/>
    </source>
</evidence>
<dbReference type="Proteomes" id="UP000009022">
    <property type="component" value="Unassembled WGS sequence"/>
</dbReference>
<evidence type="ECO:0000256" key="7">
    <source>
        <dbReference type="SAM" id="Coils"/>
    </source>
</evidence>
<dbReference type="OrthoDB" id="2445133at2759"/>
<evidence type="ECO:0000256" key="2">
    <source>
        <dbReference type="ARBA" id="ARBA00023230"/>
    </source>
</evidence>
<feature type="coiled-coil region" evidence="7">
    <location>
        <begin position="185"/>
        <end position="212"/>
    </location>
</feature>
<dbReference type="GO" id="GO:0006986">
    <property type="term" value="P:response to unfolded protein"/>
    <property type="evidence" value="ECO:0007669"/>
    <property type="project" value="UniProtKB-KW"/>
</dbReference>
<proteinExistence type="predicted"/>
<gene>
    <name evidence="10" type="ORF">TRIADDRAFT_53813</name>
</gene>
<dbReference type="HOGENOM" id="CLU_661107_0_0_1"/>
<evidence type="ECO:0000256" key="4">
    <source>
        <dbReference type="ARBA" id="ARBA00040925"/>
    </source>
</evidence>
<name>B3RQ85_TRIAD</name>
<feature type="domain" description="UBX" evidence="9">
    <location>
        <begin position="228"/>
        <end position="306"/>
    </location>
</feature>
<evidence type="ECO:0000256" key="8">
    <source>
        <dbReference type="SAM" id="MobiDB-lite"/>
    </source>
</evidence>
<accession>B3RQ85</accession>
<reference evidence="10 11" key="1">
    <citation type="journal article" date="2008" name="Nature">
        <title>The Trichoplax genome and the nature of placozoans.</title>
        <authorList>
            <person name="Srivastava M."/>
            <person name="Begovic E."/>
            <person name="Chapman J."/>
            <person name="Putnam N.H."/>
            <person name="Hellsten U."/>
            <person name="Kawashima T."/>
            <person name="Kuo A."/>
            <person name="Mitros T."/>
            <person name="Salamov A."/>
            <person name="Carpenter M.L."/>
            <person name="Signorovitch A.Y."/>
            <person name="Moreno M.A."/>
            <person name="Kamm K."/>
            <person name="Grimwood J."/>
            <person name="Schmutz J."/>
            <person name="Shapiro H."/>
            <person name="Grigoriev I.V."/>
            <person name="Buss L.W."/>
            <person name="Schierwater B."/>
            <person name="Dellaporta S.L."/>
            <person name="Rokhsar D.S."/>
        </authorList>
    </citation>
    <scope>NUCLEOTIDE SEQUENCE [LARGE SCALE GENOMIC DNA]</scope>
    <source>
        <strain evidence="10 11">Grell-BS-1999</strain>
    </source>
</reference>
<dbReference type="InterPro" id="IPR036249">
    <property type="entry name" value="Thioredoxin-like_sf"/>
</dbReference>
<keyword evidence="11" id="KW-1185">Reference proteome</keyword>
<dbReference type="SUPFAM" id="SSF54236">
    <property type="entry name" value="Ubiquitin-like"/>
    <property type="match status" value="1"/>
</dbReference>
<evidence type="ECO:0000256" key="6">
    <source>
        <dbReference type="ARBA" id="ARBA00046062"/>
    </source>
</evidence>
<dbReference type="CTD" id="6750828"/>
<dbReference type="GO" id="GO:0036503">
    <property type="term" value="P:ERAD pathway"/>
    <property type="evidence" value="ECO:0000318"/>
    <property type="project" value="GO_Central"/>
</dbReference>
<dbReference type="InterPro" id="IPR029071">
    <property type="entry name" value="Ubiquitin-like_domsf"/>
</dbReference>
<dbReference type="PhylomeDB" id="B3RQ85"/>
<dbReference type="KEGG" id="tad:TRIADDRAFT_53813"/>
<organism evidence="10 11">
    <name type="scientific">Trichoplax adhaerens</name>
    <name type="common">Trichoplax reptans</name>
    <dbReference type="NCBI Taxonomy" id="10228"/>
    <lineage>
        <taxon>Eukaryota</taxon>
        <taxon>Metazoa</taxon>
        <taxon>Placozoa</taxon>
        <taxon>Uniplacotomia</taxon>
        <taxon>Trichoplacea</taxon>
        <taxon>Trichoplacidae</taxon>
        <taxon>Trichoplax</taxon>
    </lineage>
</organism>
<dbReference type="PANTHER" id="PTHR46424:SF1">
    <property type="entry name" value="UBX DOMAIN-CONTAINING PROTEIN 4"/>
    <property type="match status" value="1"/>
</dbReference>
<feature type="region of interest" description="Disordered" evidence="8">
    <location>
        <begin position="353"/>
        <end position="373"/>
    </location>
</feature>
<keyword evidence="2" id="KW-0834">Unfolded protein response</keyword>
<dbReference type="eggNOG" id="KOG2507">
    <property type="taxonomic scope" value="Eukaryota"/>
</dbReference>
<dbReference type="InterPro" id="IPR001012">
    <property type="entry name" value="UBX_dom"/>
</dbReference>
<dbReference type="FunCoup" id="B3RQ85">
    <property type="interactions" value="1901"/>
</dbReference>
<dbReference type="STRING" id="10228.B3RQ85"/>
<keyword evidence="7" id="KW-0175">Coiled coil</keyword>
<sequence length="416" mass="47268">MWYTGTISQAVAYAKMKRYIFMIYMHGSNQASKEMEKTWEEEDVQMLSKEHFVSCRFDVNSKEGKQFSQICILFFLVFKIKTIILHCLHISDPVLHVPSTYFVGQNGMPIEILAGNIQPSQFLVRANEAIQVHQQHLASIEAAGGSVNQPAGYNQTKYEEPPPAAQAGFFGLGRKPASKPEQPVDQKIKREREAAEEKRRMLMERQKAEEEAANMPMVDTGGFTTEDHTNETCKIQFRFPDGSSMNREFHSHELLEDVVAHVAQYVGPDFGPFTLATLHPRKQLTDDYYLESLESLHLVPSAVLMVLPGSSEEYEQASWKDDLRDFLWWLLTPFIVLYRLILSLIQNSNKKSKQPRRTLPAAHDAGPISNQPGNVRYRGGGMLKGLIKITPIVTNTIRIFTNSDYDHDTLIEGTED</sequence>
<evidence type="ECO:0000313" key="11">
    <source>
        <dbReference type="Proteomes" id="UP000009022"/>
    </source>
</evidence>
<evidence type="ECO:0000259" key="9">
    <source>
        <dbReference type="PROSITE" id="PS50033"/>
    </source>
</evidence>
<evidence type="ECO:0000256" key="1">
    <source>
        <dbReference type="ARBA" id="ARBA00004406"/>
    </source>
</evidence>
<dbReference type="CDD" id="cd16117">
    <property type="entry name" value="UBX_UBXN4"/>
    <property type="match status" value="1"/>
</dbReference>
<dbReference type="PROSITE" id="PS50033">
    <property type="entry name" value="UBX"/>
    <property type="match status" value="1"/>
</dbReference>
<evidence type="ECO:0000256" key="3">
    <source>
        <dbReference type="ARBA" id="ARBA00038812"/>
    </source>
</evidence>
<dbReference type="GeneID" id="6750828"/>
<dbReference type="OMA" id="HECEEAY"/>
<dbReference type="AlphaFoldDB" id="B3RQ85"/>
<dbReference type="SMART" id="SM00166">
    <property type="entry name" value="UBX"/>
    <property type="match status" value="1"/>
</dbReference>
<comment type="subunit">
    <text evidence="3">Directly interacts with VCP. Interacts with UBQLN1. Forms a complex with VCP and UBQLN1.</text>
</comment>
<dbReference type="Gene3D" id="3.10.20.90">
    <property type="entry name" value="Phosphatidylinositol 3-kinase Catalytic Subunit, Chain A, domain 1"/>
    <property type="match status" value="1"/>
</dbReference>
<dbReference type="InParanoid" id="B3RQ85"/>
<dbReference type="GO" id="GO:0005783">
    <property type="term" value="C:endoplasmic reticulum"/>
    <property type="evidence" value="ECO:0000318"/>
    <property type="project" value="GO_Central"/>
</dbReference>
<dbReference type="EMBL" id="DS985242">
    <property type="protein sequence ID" value="EDV28308.1"/>
    <property type="molecule type" value="Genomic_DNA"/>
</dbReference>
<comment type="function">
    <text evidence="6">Involved in endoplasmic reticulum-associated protein degradation (ERAD). Acts as a platform to recruit both UBQLN1 and VCP to the ER during ERAD.</text>
</comment>